<evidence type="ECO:0000259" key="4">
    <source>
        <dbReference type="Pfam" id="PF00389"/>
    </source>
</evidence>
<comment type="similarity">
    <text evidence="1 3">Belongs to the D-isomer specific 2-hydroxyacid dehydrogenase family.</text>
</comment>
<dbReference type="SUPFAM" id="SSF52283">
    <property type="entry name" value="Formate/glycerate dehydrogenase catalytic domain-like"/>
    <property type="match status" value="1"/>
</dbReference>
<comment type="caution">
    <text evidence="6">The sequence shown here is derived from an EMBL/GenBank/DDBJ whole genome shotgun (WGS) entry which is preliminary data.</text>
</comment>
<evidence type="ECO:0000313" key="6">
    <source>
        <dbReference type="EMBL" id="RWR12154.1"/>
    </source>
</evidence>
<dbReference type="AlphaFoldDB" id="A0A443IVU5"/>
<evidence type="ECO:0000256" key="3">
    <source>
        <dbReference type="RuleBase" id="RU003719"/>
    </source>
</evidence>
<dbReference type="GO" id="GO:0030267">
    <property type="term" value="F:glyoxylate reductase (NADPH) activity"/>
    <property type="evidence" value="ECO:0007669"/>
    <property type="project" value="TreeGrafter"/>
</dbReference>
<name>A0A443IVU5_9BACI</name>
<proteinExistence type="inferred from homology"/>
<organism evidence="6 7">
    <name type="scientific">Siminovitchia fortis</name>
    <dbReference type="NCBI Taxonomy" id="254758"/>
    <lineage>
        <taxon>Bacteria</taxon>
        <taxon>Bacillati</taxon>
        <taxon>Bacillota</taxon>
        <taxon>Bacilli</taxon>
        <taxon>Bacillales</taxon>
        <taxon>Bacillaceae</taxon>
        <taxon>Siminovitchia</taxon>
    </lineage>
</organism>
<protein>
    <submittedName>
        <fullName evidence="6">D-glycerate dehydrogenase</fullName>
    </submittedName>
</protein>
<reference evidence="6" key="1">
    <citation type="submission" date="2018-12" db="EMBL/GenBank/DDBJ databases">
        <authorList>
            <person name="Sun L."/>
            <person name="Chen Z."/>
        </authorList>
    </citation>
    <scope>NUCLEOTIDE SEQUENCE [LARGE SCALE GENOMIC DNA]</scope>
    <source>
        <strain evidence="6">DSM 16012</strain>
    </source>
</reference>
<evidence type="ECO:0000313" key="7">
    <source>
        <dbReference type="Proteomes" id="UP000273811"/>
    </source>
</evidence>
<keyword evidence="7" id="KW-1185">Reference proteome</keyword>
<dbReference type="InterPro" id="IPR036291">
    <property type="entry name" value="NAD(P)-bd_dom_sf"/>
</dbReference>
<dbReference type="Proteomes" id="UP000273811">
    <property type="component" value="Unassembled WGS sequence"/>
</dbReference>
<dbReference type="Pfam" id="PF00389">
    <property type="entry name" value="2-Hacid_dh"/>
    <property type="match status" value="1"/>
</dbReference>
<feature type="domain" description="D-isomer specific 2-hydroxyacid dehydrogenase NAD-binding" evidence="5">
    <location>
        <begin position="108"/>
        <end position="288"/>
    </location>
</feature>
<feature type="domain" description="D-isomer specific 2-hydroxyacid dehydrogenase catalytic" evidence="4">
    <location>
        <begin position="5"/>
        <end position="320"/>
    </location>
</feature>
<dbReference type="PROSITE" id="PS00671">
    <property type="entry name" value="D_2_HYDROXYACID_DH_3"/>
    <property type="match status" value="1"/>
</dbReference>
<evidence type="ECO:0000256" key="1">
    <source>
        <dbReference type="ARBA" id="ARBA00005854"/>
    </source>
</evidence>
<dbReference type="Pfam" id="PF02826">
    <property type="entry name" value="2-Hacid_dh_C"/>
    <property type="match status" value="1"/>
</dbReference>
<dbReference type="GO" id="GO:0005829">
    <property type="term" value="C:cytosol"/>
    <property type="evidence" value="ECO:0007669"/>
    <property type="project" value="TreeGrafter"/>
</dbReference>
<dbReference type="Gene3D" id="3.40.50.720">
    <property type="entry name" value="NAD(P)-binding Rossmann-like Domain"/>
    <property type="match status" value="2"/>
</dbReference>
<evidence type="ECO:0000259" key="5">
    <source>
        <dbReference type="Pfam" id="PF02826"/>
    </source>
</evidence>
<dbReference type="InterPro" id="IPR050223">
    <property type="entry name" value="D-isomer_2-hydroxyacid_DH"/>
</dbReference>
<dbReference type="GO" id="GO:0051287">
    <property type="term" value="F:NAD binding"/>
    <property type="evidence" value="ECO:0007669"/>
    <property type="project" value="InterPro"/>
</dbReference>
<dbReference type="GO" id="GO:0016618">
    <property type="term" value="F:hydroxypyruvate reductase [NAD(P)H] activity"/>
    <property type="evidence" value="ECO:0007669"/>
    <property type="project" value="TreeGrafter"/>
</dbReference>
<gene>
    <name evidence="6" type="ORF">D4N35_007215</name>
</gene>
<dbReference type="InterPro" id="IPR006140">
    <property type="entry name" value="D-isomer_DH_NAD-bd"/>
</dbReference>
<dbReference type="EMBL" id="QYTU02000012">
    <property type="protein sequence ID" value="RWR12154.1"/>
    <property type="molecule type" value="Genomic_DNA"/>
</dbReference>
<accession>A0A443IVU5</accession>
<dbReference type="FunFam" id="3.40.50.720:FF:000462">
    <property type="entry name" value="Glyoxylate reductase (NADP+)"/>
    <property type="match status" value="1"/>
</dbReference>
<dbReference type="CDD" id="cd05301">
    <property type="entry name" value="GDH"/>
    <property type="match status" value="1"/>
</dbReference>
<dbReference type="InterPro" id="IPR029753">
    <property type="entry name" value="D-isomer_DH_CS"/>
</dbReference>
<dbReference type="SUPFAM" id="SSF51735">
    <property type="entry name" value="NAD(P)-binding Rossmann-fold domains"/>
    <property type="match status" value="1"/>
</dbReference>
<evidence type="ECO:0000256" key="2">
    <source>
        <dbReference type="ARBA" id="ARBA00023002"/>
    </source>
</evidence>
<dbReference type="InterPro" id="IPR006139">
    <property type="entry name" value="D-isomer_2_OHA_DH_cat_dom"/>
</dbReference>
<keyword evidence="2 3" id="KW-0560">Oxidoreductase</keyword>
<sequence>MKPKVFIAKPVPEEVEAFISKHCDYRVWRESVPIPEEVLKREVADVEGLMTPKGVITEEFLSHAPKLKIVSNIAVGYDAFDIEAMRRHGVIGTHTPGVLDDSVADLVFSLLLATARRIPEYDSYVKKGNWSHHLDSVEHFGKDVHHRTLGIIGPGRIGEKIAKRAALGFDMKVIYHSRAPKPKLEYTYGAQRKELHELLAISDYVVVMVPLTEETHHFIGAEQFNLMKKDSVFINAARGAVIDEQALIEALKNGRIWAAGLDVYETEPVETNNPLLQLSNVVTLPHIGSATAQARFDMAMLAAQNLVAGVTGGKPKNVVKELRDLIKEE</sequence>
<dbReference type="RefSeq" id="WP_120071942.1">
    <property type="nucleotide sequence ID" value="NZ_CP126113.1"/>
</dbReference>
<dbReference type="PANTHER" id="PTHR10996">
    <property type="entry name" value="2-HYDROXYACID DEHYDROGENASE-RELATED"/>
    <property type="match status" value="1"/>
</dbReference>
<dbReference type="InterPro" id="IPR029752">
    <property type="entry name" value="D-isomer_DH_CS1"/>
</dbReference>
<dbReference type="PANTHER" id="PTHR10996:SF283">
    <property type="entry name" value="GLYOXYLATE_HYDROXYPYRUVATE REDUCTASE B"/>
    <property type="match status" value="1"/>
</dbReference>
<dbReference type="PROSITE" id="PS00065">
    <property type="entry name" value="D_2_HYDROXYACID_DH_1"/>
    <property type="match status" value="1"/>
</dbReference>
<dbReference type="OrthoDB" id="9805416at2"/>